<organism evidence="1 2">
    <name type="scientific">Haematococcus lacustris</name>
    <name type="common">Green alga</name>
    <name type="synonym">Haematococcus pluvialis</name>
    <dbReference type="NCBI Taxonomy" id="44745"/>
    <lineage>
        <taxon>Eukaryota</taxon>
        <taxon>Viridiplantae</taxon>
        <taxon>Chlorophyta</taxon>
        <taxon>core chlorophytes</taxon>
        <taxon>Chlorophyceae</taxon>
        <taxon>CS clade</taxon>
        <taxon>Chlamydomonadales</taxon>
        <taxon>Haematococcaceae</taxon>
        <taxon>Haematococcus</taxon>
    </lineage>
</organism>
<gene>
    <name evidence="1" type="ORF">HaLaN_29435</name>
</gene>
<keyword evidence="2" id="KW-1185">Reference proteome</keyword>
<evidence type="ECO:0000313" key="1">
    <source>
        <dbReference type="EMBL" id="GFH30556.1"/>
    </source>
</evidence>
<evidence type="ECO:0000313" key="2">
    <source>
        <dbReference type="Proteomes" id="UP000485058"/>
    </source>
</evidence>
<reference evidence="1 2" key="1">
    <citation type="submission" date="2020-02" db="EMBL/GenBank/DDBJ databases">
        <title>Draft genome sequence of Haematococcus lacustris strain NIES-144.</title>
        <authorList>
            <person name="Morimoto D."/>
            <person name="Nakagawa S."/>
            <person name="Yoshida T."/>
            <person name="Sawayama S."/>
        </authorList>
    </citation>
    <scope>NUCLEOTIDE SEQUENCE [LARGE SCALE GENOMIC DNA]</scope>
    <source>
        <strain evidence="1 2">NIES-144</strain>
    </source>
</reference>
<dbReference type="AlphaFoldDB" id="A0A6A0ACS7"/>
<dbReference type="Proteomes" id="UP000485058">
    <property type="component" value="Unassembled WGS sequence"/>
</dbReference>
<comment type="caution">
    <text evidence="1">The sequence shown here is derived from an EMBL/GenBank/DDBJ whole genome shotgun (WGS) entry which is preliminary data.</text>
</comment>
<dbReference type="EMBL" id="BLLF01004983">
    <property type="protein sequence ID" value="GFH30556.1"/>
    <property type="molecule type" value="Genomic_DNA"/>
</dbReference>
<proteinExistence type="predicted"/>
<name>A0A6A0ACS7_HAELA</name>
<protein>
    <submittedName>
        <fullName evidence="1">Uncharacterized protein</fullName>
    </submittedName>
</protein>
<accession>A0A6A0ACS7</accession>
<sequence length="148" mass="15759">MPGTCGDPLRLVGLKAGDVQFVGIDQRGPCKDCCLAPYLPKTDFTFLLRGDDTVVRTVSLRACKYTGHGGVTPKLTIYKADPAACGKDEAAKAALKQTGSLEGNNCDNGDWGVRTTFTAQPGQDYLVVWGGMGRERQCGDSEVRVAIS</sequence>